<organism evidence="1">
    <name type="scientific">Vibrio parahaemolyticus</name>
    <dbReference type="NCBI Taxonomy" id="670"/>
    <lineage>
        <taxon>Bacteria</taxon>
        <taxon>Pseudomonadati</taxon>
        <taxon>Pseudomonadota</taxon>
        <taxon>Gammaproteobacteria</taxon>
        <taxon>Vibrionales</taxon>
        <taxon>Vibrionaceae</taxon>
        <taxon>Vibrio</taxon>
    </lineage>
</organism>
<reference evidence="1" key="3">
    <citation type="submission" date="2019-12" db="EMBL/GenBank/DDBJ databases">
        <authorList>
            <consortium name="NCBI Pathogen Detection Project"/>
        </authorList>
    </citation>
    <scope>NUCLEOTIDE SEQUENCE</scope>
    <source>
        <strain evidence="1">1930</strain>
    </source>
</reference>
<evidence type="ECO:0000313" key="2">
    <source>
        <dbReference type="EMBL" id="QHH11088.1"/>
    </source>
</evidence>
<dbReference type="EMBL" id="CP034298">
    <property type="protein sequence ID" value="QHH11088.1"/>
    <property type="molecule type" value="Genomic_DNA"/>
</dbReference>
<sequence>MTKHLSAIHNAWHFWFASSFVFKAQCGSRCVLRCSRLNAALWRSHRTTVI</sequence>
<proteinExistence type="predicted"/>
<evidence type="ECO:0000313" key="1">
    <source>
        <dbReference type="EMBL" id="HAS6680213.1"/>
    </source>
</evidence>
<dbReference type="AlphaFoldDB" id="A0A7Z2MV01"/>
<reference evidence="2 3" key="2">
    <citation type="submission" date="2018-12" db="EMBL/GenBank/DDBJ databases">
        <title>Genomic insights into the evolutionary origins and pathogenicity of five Vibrio parahaemolyticus strains isolated from the shrimp with acute hepatopancreatic necrosis disease (AHPND).</title>
        <authorList>
            <person name="Yang Q."/>
            <person name="Dong X."/>
            <person name="Xie G."/>
            <person name="Fu S."/>
            <person name="Zou P."/>
            <person name="Sun J."/>
            <person name="Wang Y."/>
            <person name="Huang J."/>
        </authorList>
    </citation>
    <scope>NUCLEOTIDE SEQUENCE [LARGE SCALE GENOMIC DNA]</scope>
    <source>
        <strain evidence="2 3">20160303005-1</strain>
    </source>
</reference>
<dbReference type="Proteomes" id="UP000464718">
    <property type="component" value="Chromosome i"/>
</dbReference>
<name>A0A7Z2MV01_VIBPH</name>
<dbReference type="EMBL" id="DACQKT010000029">
    <property type="protein sequence ID" value="HAS6680213.1"/>
    <property type="molecule type" value="Genomic_DNA"/>
</dbReference>
<reference evidence="1" key="1">
    <citation type="journal article" date="2018" name="Genome Biol.">
        <title>SKESA: strategic k-mer extension for scrupulous assemblies.</title>
        <authorList>
            <person name="Souvorov A."/>
            <person name="Agarwala R."/>
            <person name="Lipman D.J."/>
        </authorList>
    </citation>
    <scope>NUCLEOTIDE SEQUENCE</scope>
    <source>
        <strain evidence="1">1930</strain>
    </source>
</reference>
<dbReference type="Proteomes" id="UP000856022">
    <property type="component" value="Unassembled WGS sequence"/>
</dbReference>
<evidence type="ECO:0000313" key="3">
    <source>
        <dbReference type="Proteomes" id="UP000464718"/>
    </source>
</evidence>
<accession>A0A7Z2MV01</accession>
<gene>
    <name evidence="2" type="ORF">EHC69_10490</name>
    <name evidence="1" type="ORF">I7278_25900</name>
</gene>
<protein>
    <submittedName>
        <fullName evidence="1">DUF3265 domain-containing protein</fullName>
    </submittedName>
</protein>